<evidence type="ECO:0000313" key="2">
    <source>
        <dbReference type="Proteomes" id="UP000789366"/>
    </source>
</evidence>
<evidence type="ECO:0000313" key="1">
    <source>
        <dbReference type="EMBL" id="CAG8752432.1"/>
    </source>
</evidence>
<keyword evidence="2" id="KW-1185">Reference proteome</keyword>
<sequence length="54" mass="6057">MLKLGKTQKQTVIGSEEFIKSFGFCGLDMVSKEQRLQGQKNTSLLTKSCFNLSK</sequence>
<gene>
    <name evidence="1" type="ORF">SPELUC_LOCUS14575</name>
</gene>
<reference evidence="1" key="1">
    <citation type="submission" date="2021-06" db="EMBL/GenBank/DDBJ databases">
        <authorList>
            <person name="Kallberg Y."/>
            <person name="Tangrot J."/>
            <person name="Rosling A."/>
        </authorList>
    </citation>
    <scope>NUCLEOTIDE SEQUENCE</scope>
    <source>
        <strain evidence="1">28 12/20/2015</strain>
    </source>
</reference>
<dbReference type="Proteomes" id="UP000789366">
    <property type="component" value="Unassembled WGS sequence"/>
</dbReference>
<comment type="caution">
    <text evidence="1">The sequence shown here is derived from an EMBL/GenBank/DDBJ whole genome shotgun (WGS) entry which is preliminary data.</text>
</comment>
<dbReference type="EMBL" id="CAJVPW010043600">
    <property type="protein sequence ID" value="CAG8752432.1"/>
    <property type="molecule type" value="Genomic_DNA"/>
</dbReference>
<proteinExistence type="predicted"/>
<organism evidence="1 2">
    <name type="scientific">Cetraspora pellucida</name>
    <dbReference type="NCBI Taxonomy" id="1433469"/>
    <lineage>
        <taxon>Eukaryota</taxon>
        <taxon>Fungi</taxon>
        <taxon>Fungi incertae sedis</taxon>
        <taxon>Mucoromycota</taxon>
        <taxon>Glomeromycotina</taxon>
        <taxon>Glomeromycetes</taxon>
        <taxon>Diversisporales</taxon>
        <taxon>Gigasporaceae</taxon>
        <taxon>Cetraspora</taxon>
    </lineage>
</organism>
<feature type="non-terminal residue" evidence="1">
    <location>
        <position position="54"/>
    </location>
</feature>
<name>A0ACA9QHP9_9GLOM</name>
<accession>A0ACA9QHP9</accession>
<protein>
    <submittedName>
        <fullName evidence="1">10076_t:CDS:1</fullName>
    </submittedName>
</protein>